<keyword evidence="1" id="KW-1133">Transmembrane helix</keyword>
<organism evidence="2 3">
    <name type="scientific">Methylomarinovum tepidoasis</name>
    <dbReference type="NCBI Taxonomy" id="2840183"/>
    <lineage>
        <taxon>Bacteria</taxon>
        <taxon>Pseudomonadati</taxon>
        <taxon>Pseudomonadota</taxon>
        <taxon>Gammaproteobacteria</taxon>
        <taxon>Methylococcales</taxon>
        <taxon>Methylothermaceae</taxon>
        <taxon>Methylomarinovum</taxon>
    </lineage>
</organism>
<evidence type="ECO:0000313" key="2">
    <source>
        <dbReference type="EMBL" id="BCX88921.1"/>
    </source>
</evidence>
<sequence>MGAILDLVEKMRTPGGIVVTILVIVAAYFFYKWVMAEPEDQDKGE</sequence>
<dbReference type="RefSeq" id="WP_286291135.1">
    <property type="nucleotide sequence ID" value="NZ_AP024718.1"/>
</dbReference>
<protein>
    <recommendedName>
        <fullName evidence="4">DUF3149 domain-containing protein</fullName>
    </recommendedName>
</protein>
<gene>
    <name evidence="2" type="ORF">MIN45_P1291</name>
</gene>
<dbReference type="KEGG" id="meiy:MIN45_P1291"/>
<evidence type="ECO:0000256" key="1">
    <source>
        <dbReference type="SAM" id="Phobius"/>
    </source>
</evidence>
<keyword evidence="3" id="KW-1185">Reference proteome</keyword>
<dbReference type="AlphaFoldDB" id="A0AAU9CDP9"/>
<keyword evidence="1" id="KW-0472">Membrane</keyword>
<reference evidence="3" key="1">
    <citation type="journal article" date="2024" name="Int. J. Syst. Evol. Microbiol.">
        <title>Methylomarinovum tepidoasis sp. nov., a moderately thermophilic methanotroph of the family Methylothermaceae isolated from a deep-sea hydrothermal field.</title>
        <authorList>
            <person name="Hirayama H."/>
            <person name="Takaki Y."/>
            <person name="Abe M."/>
            <person name="Miyazaki M."/>
            <person name="Uematsu K."/>
            <person name="Matsui Y."/>
            <person name="Takai K."/>
        </authorList>
    </citation>
    <scope>NUCLEOTIDE SEQUENCE [LARGE SCALE GENOMIC DNA]</scope>
    <source>
        <strain evidence="3">IN45</strain>
    </source>
</reference>
<proteinExistence type="predicted"/>
<accession>A0AAU9CDP9</accession>
<keyword evidence="1" id="KW-0812">Transmembrane</keyword>
<evidence type="ECO:0000313" key="3">
    <source>
        <dbReference type="Proteomes" id="UP001321450"/>
    </source>
</evidence>
<feature type="transmembrane region" description="Helical" evidence="1">
    <location>
        <begin position="12"/>
        <end position="31"/>
    </location>
</feature>
<dbReference type="EMBL" id="AP024718">
    <property type="protein sequence ID" value="BCX88921.1"/>
    <property type="molecule type" value="Genomic_DNA"/>
</dbReference>
<name>A0AAU9CDP9_9GAMM</name>
<evidence type="ECO:0008006" key="4">
    <source>
        <dbReference type="Google" id="ProtNLM"/>
    </source>
</evidence>
<dbReference type="Proteomes" id="UP001321450">
    <property type="component" value="Chromosome"/>
</dbReference>